<proteinExistence type="predicted"/>
<gene>
    <name evidence="4" type="ORF">ACFPIH_37925</name>
</gene>
<evidence type="ECO:0000256" key="1">
    <source>
        <dbReference type="ARBA" id="ARBA00022723"/>
    </source>
</evidence>
<evidence type="ECO:0000313" key="4">
    <source>
        <dbReference type="EMBL" id="MFC4505194.1"/>
    </source>
</evidence>
<dbReference type="PANTHER" id="PTHR11820">
    <property type="entry name" value="ACYLPYRUVASE"/>
    <property type="match status" value="1"/>
</dbReference>
<name>A0ABV9B0K9_9ACTN</name>
<sequence length="259" mass="27624">MRIVRYAVGGVRHYGELESGDARIARFQGDPFTGLTPTGHVDEVGEAVILPPLERPRIFGFAYNYASHVDETEREVPDVPVCFMKPSTAVIGPGDAIVYPAGGELIHFEGELVVVIGKEARHVKPSEAHEYILGHTCGNDVSDRVVQRRESAFGTLLIGKGQDTFAPLGPVIATGLDPSDLALTTRVNGTVMQSASTADLLLTVPDLVSYLSRYLTLLPGDAIMTGTPSGVGPIRPGDEIEVEIEGIGVLRNPVVAESL</sequence>
<accession>A0ABV9B0K9</accession>
<dbReference type="Proteomes" id="UP001595839">
    <property type="component" value="Unassembled WGS sequence"/>
</dbReference>
<dbReference type="InterPro" id="IPR011234">
    <property type="entry name" value="Fumarylacetoacetase-like_C"/>
</dbReference>
<dbReference type="EC" id="3.7.-.-" evidence="4"/>
<organism evidence="4 5">
    <name type="scientific">Streptomyces vulcanius</name>
    <dbReference type="NCBI Taxonomy" id="1441876"/>
    <lineage>
        <taxon>Bacteria</taxon>
        <taxon>Bacillati</taxon>
        <taxon>Actinomycetota</taxon>
        <taxon>Actinomycetes</taxon>
        <taxon>Kitasatosporales</taxon>
        <taxon>Streptomycetaceae</taxon>
        <taxon>Streptomyces</taxon>
    </lineage>
</organism>
<protein>
    <submittedName>
        <fullName evidence="4">Fumarylacetoacetate hydrolase family protein</fullName>
        <ecNumber evidence="4">3.7.-.-</ecNumber>
    </submittedName>
</protein>
<dbReference type="SUPFAM" id="SSF56529">
    <property type="entry name" value="FAH"/>
    <property type="match status" value="1"/>
</dbReference>
<dbReference type="InterPro" id="IPR018833">
    <property type="entry name" value="Rv2993c-like_N"/>
</dbReference>
<reference evidence="5" key="1">
    <citation type="journal article" date="2019" name="Int. J. Syst. Evol. Microbiol.">
        <title>The Global Catalogue of Microorganisms (GCM) 10K type strain sequencing project: providing services to taxonomists for standard genome sequencing and annotation.</title>
        <authorList>
            <consortium name="The Broad Institute Genomics Platform"/>
            <consortium name="The Broad Institute Genome Sequencing Center for Infectious Disease"/>
            <person name="Wu L."/>
            <person name="Ma J."/>
        </authorList>
    </citation>
    <scope>NUCLEOTIDE SEQUENCE [LARGE SCALE GENOMIC DNA]</scope>
    <source>
        <strain evidence="5">CGMCC 4.7177</strain>
    </source>
</reference>
<dbReference type="Gene3D" id="3.90.850.10">
    <property type="entry name" value="Fumarylacetoacetase-like, C-terminal domain"/>
    <property type="match status" value="1"/>
</dbReference>
<evidence type="ECO:0000313" key="5">
    <source>
        <dbReference type="Proteomes" id="UP001595839"/>
    </source>
</evidence>
<feature type="domain" description="Rv2993c-like N-terminal" evidence="3">
    <location>
        <begin position="1"/>
        <end position="52"/>
    </location>
</feature>
<keyword evidence="1" id="KW-0479">Metal-binding</keyword>
<dbReference type="EMBL" id="JBHSFK010000032">
    <property type="protein sequence ID" value="MFC4505194.1"/>
    <property type="molecule type" value="Genomic_DNA"/>
</dbReference>
<dbReference type="Pfam" id="PF01557">
    <property type="entry name" value="FAA_hydrolase"/>
    <property type="match status" value="1"/>
</dbReference>
<feature type="domain" description="Fumarylacetoacetase-like C-terminal" evidence="2">
    <location>
        <begin position="58"/>
        <end position="255"/>
    </location>
</feature>
<dbReference type="GO" id="GO:0016787">
    <property type="term" value="F:hydrolase activity"/>
    <property type="evidence" value="ECO:0007669"/>
    <property type="project" value="UniProtKB-KW"/>
</dbReference>
<keyword evidence="5" id="KW-1185">Reference proteome</keyword>
<dbReference type="InterPro" id="IPR036663">
    <property type="entry name" value="Fumarylacetoacetase_C_sf"/>
</dbReference>
<dbReference type="RefSeq" id="WP_381184256.1">
    <property type="nucleotide sequence ID" value="NZ_JBHSFK010000032.1"/>
</dbReference>
<dbReference type="Pfam" id="PF10370">
    <property type="entry name" value="Rv2993c-like_N"/>
    <property type="match status" value="1"/>
</dbReference>
<evidence type="ECO:0000259" key="2">
    <source>
        <dbReference type="Pfam" id="PF01557"/>
    </source>
</evidence>
<comment type="caution">
    <text evidence="4">The sequence shown here is derived from an EMBL/GenBank/DDBJ whole genome shotgun (WGS) entry which is preliminary data.</text>
</comment>
<evidence type="ECO:0000259" key="3">
    <source>
        <dbReference type="Pfam" id="PF10370"/>
    </source>
</evidence>
<keyword evidence="4" id="KW-0378">Hydrolase</keyword>